<protein>
    <submittedName>
        <fullName evidence="1">Uncharacterized protein</fullName>
    </submittedName>
</protein>
<keyword evidence="2" id="KW-1185">Reference proteome</keyword>
<evidence type="ECO:0000313" key="2">
    <source>
        <dbReference type="Proteomes" id="UP000262963"/>
    </source>
</evidence>
<gene>
    <name evidence="1" type="ORF">susfortuna_gp3</name>
</gene>
<reference evidence="2" key="1">
    <citation type="submission" date="2018-05" db="EMBL/GenBank/DDBJ databases">
        <title>Novel Clostridium perfringens phage susfortuna.</title>
        <authorList>
            <person name="Kot W."/>
            <person name="Ploeger M."/>
            <person name="Pedersen J."/>
            <person name="Hansen L.H."/>
        </authorList>
    </citation>
    <scope>NUCLEOTIDE SEQUENCE [LARGE SCALE GENOMIC DNA]</scope>
</reference>
<organism evidence="1 2">
    <name type="scientific">Clostridium phage susfortuna</name>
    <dbReference type="NCBI Taxonomy" id="2316154"/>
    <lineage>
        <taxon>Viruses</taxon>
        <taxon>Duplodnaviria</taxon>
        <taxon>Heunggongvirae</taxon>
        <taxon>Uroviricota</taxon>
        <taxon>Caudoviricetes</taxon>
        <taxon>Guelinviridae</taxon>
        <taxon>Susfortunavirus</taxon>
        <taxon>Susfortunavirus susfortuna</taxon>
    </lineage>
</organism>
<name>A0A385IRI5_9CAUD</name>
<dbReference type="EMBL" id="MH393889">
    <property type="protein sequence ID" value="AXY86143.1"/>
    <property type="molecule type" value="Genomic_DNA"/>
</dbReference>
<proteinExistence type="predicted"/>
<evidence type="ECO:0000313" key="1">
    <source>
        <dbReference type="EMBL" id="AXY86143.1"/>
    </source>
</evidence>
<sequence length="104" mass="11966">MLKVDYHLNIEVTQGDSGCLFFGSNPYSFIGSEELRLELFLGDEIIFSKKSNIVDRGLLFLELTEQETLNLPKGIYDYRVFMTYDDNSMSEYVVNSKQFTVKGV</sequence>
<dbReference type="Proteomes" id="UP000262963">
    <property type="component" value="Segment"/>
</dbReference>
<accession>A0A385IRI5</accession>